<dbReference type="Gene3D" id="3.40.50.2000">
    <property type="entry name" value="Glycogen Phosphorylase B"/>
    <property type="match status" value="2"/>
</dbReference>
<dbReference type="InterPro" id="IPR001296">
    <property type="entry name" value="Glyco_trans_1"/>
</dbReference>
<dbReference type="CDD" id="cd03801">
    <property type="entry name" value="GT4_PimA-like"/>
    <property type="match status" value="1"/>
</dbReference>
<dbReference type="SUPFAM" id="SSF53756">
    <property type="entry name" value="UDP-Glycosyltransferase/glycogen phosphorylase"/>
    <property type="match status" value="1"/>
</dbReference>
<gene>
    <name evidence="3" type="ORF">FJZ00_06155</name>
</gene>
<dbReference type="Proteomes" id="UP000703893">
    <property type="component" value="Unassembled WGS sequence"/>
</dbReference>
<dbReference type="PANTHER" id="PTHR45947:SF3">
    <property type="entry name" value="SULFOQUINOVOSYL TRANSFERASE SQD2"/>
    <property type="match status" value="1"/>
</dbReference>
<organism evidence="3 4">
    <name type="scientific">Candidatus Tanganyikabacteria bacterium</name>
    <dbReference type="NCBI Taxonomy" id="2961651"/>
    <lineage>
        <taxon>Bacteria</taxon>
        <taxon>Bacillati</taxon>
        <taxon>Candidatus Sericytochromatia</taxon>
        <taxon>Candidatus Tanganyikabacteria</taxon>
    </lineage>
</organism>
<feature type="domain" description="Glycosyl transferase family 1" evidence="1">
    <location>
        <begin position="208"/>
        <end position="287"/>
    </location>
</feature>
<dbReference type="EMBL" id="VGJX01000304">
    <property type="protein sequence ID" value="MBM3274714.1"/>
    <property type="molecule type" value="Genomic_DNA"/>
</dbReference>
<evidence type="ECO:0000259" key="2">
    <source>
        <dbReference type="Pfam" id="PF13439"/>
    </source>
</evidence>
<evidence type="ECO:0000259" key="1">
    <source>
        <dbReference type="Pfam" id="PF00534"/>
    </source>
</evidence>
<dbReference type="PANTHER" id="PTHR45947">
    <property type="entry name" value="SULFOQUINOVOSYL TRANSFERASE SQD2"/>
    <property type="match status" value="1"/>
</dbReference>
<dbReference type="InterPro" id="IPR028098">
    <property type="entry name" value="Glyco_trans_4-like_N"/>
</dbReference>
<dbReference type="Pfam" id="PF00534">
    <property type="entry name" value="Glycos_transf_1"/>
    <property type="match status" value="1"/>
</dbReference>
<feature type="non-terminal residue" evidence="3">
    <location>
        <position position="287"/>
    </location>
</feature>
<reference evidence="3 4" key="1">
    <citation type="submission" date="2019-03" db="EMBL/GenBank/DDBJ databases">
        <title>Lake Tanganyika Metagenome-Assembled Genomes (MAGs).</title>
        <authorList>
            <person name="Tran P."/>
        </authorList>
    </citation>
    <scope>NUCLEOTIDE SEQUENCE [LARGE SCALE GENOMIC DNA]</scope>
    <source>
        <strain evidence="3">K_DeepCast_65m_m2_236</strain>
    </source>
</reference>
<dbReference type="Pfam" id="PF13439">
    <property type="entry name" value="Glyco_transf_4"/>
    <property type="match status" value="1"/>
</dbReference>
<evidence type="ECO:0000313" key="3">
    <source>
        <dbReference type="EMBL" id="MBM3274714.1"/>
    </source>
</evidence>
<proteinExistence type="predicted"/>
<sequence>MRIAMLSWEYPPRIVGGIARHVEEISQALVRRGHDVHVFTADYPDTAEHETVKGVHLHRARGDQAPFPDFLSWVLHLNFGLARMFYETQRIVPFDVIHAHDWLVAESADLLKLSSEVPMIATIHATEAGRNKGIHNAFSRYIAHEEWALTYDAWKVIVCSWTMYHEVKGQFGVPEDKMMMIPNGIDAAKFQFDFPDPKAFRRRFALDFEKIVLFVGRMVPEKGAQYLLEAAPHILAQHPDAKFVIVGKGGFVDELKARAAALRLGHKCLFTGFIDDETLLKLYRVAD</sequence>
<name>A0A938BN00_9BACT</name>
<dbReference type="AlphaFoldDB" id="A0A938BN00"/>
<protein>
    <submittedName>
        <fullName evidence="3">Glycosyltransferase family 4 protein</fullName>
    </submittedName>
</protein>
<dbReference type="GO" id="GO:0016757">
    <property type="term" value="F:glycosyltransferase activity"/>
    <property type="evidence" value="ECO:0007669"/>
    <property type="project" value="InterPro"/>
</dbReference>
<comment type="caution">
    <text evidence="3">The sequence shown here is derived from an EMBL/GenBank/DDBJ whole genome shotgun (WGS) entry which is preliminary data.</text>
</comment>
<evidence type="ECO:0000313" key="4">
    <source>
        <dbReference type="Proteomes" id="UP000703893"/>
    </source>
</evidence>
<accession>A0A938BN00</accession>
<feature type="domain" description="Glycosyltransferase subfamily 4-like N-terminal" evidence="2">
    <location>
        <begin position="15"/>
        <end position="188"/>
    </location>
</feature>
<dbReference type="InterPro" id="IPR050194">
    <property type="entry name" value="Glycosyltransferase_grp1"/>
</dbReference>